<evidence type="ECO:0000259" key="5">
    <source>
        <dbReference type="PROSITE" id="PS50931"/>
    </source>
</evidence>
<keyword evidence="7" id="KW-1185">Reference proteome</keyword>
<dbReference type="Gene3D" id="3.40.190.10">
    <property type="entry name" value="Periplasmic binding protein-like II"/>
    <property type="match status" value="2"/>
</dbReference>
<name>A0A251WV70_9RHOB</name>
<dbReference type="InterPro" id="IPR000847">
    <property type="entry name" value="LysR_HTH_N"/>
</dbReference>
<protein>
    <submittedName>
        <fullName evidence="6">LysR family transcriptional regulator</fullName>
    </submittedName>
</protein>
<dbReference type="PANTHER" id="PTHR30126:SF98">
    <property type="entry name" value="HTH-TYPE TRANSCRIPTIONAL ACTIVATOR BAUR"/>
    <property type="match status" value="1"/>
</dbReference>
<dbReference type="PANTHER" id="PTHR30126">
    <property type="entry name" value="HTH-TYPE TRANSCRIPTIONAL REGULATOR"/>
    <property type="match status" value="1"/>
</dbReference>
<organism evidence="6 7">
    <name type="scientific">Marivivens niveibacter</name>
    <dbReference type="NCBI Taxonomy" id="1930667"/>
    <lineage>
        <taxon>Bacteria</taxon>
        <taxon>Pseudomonadati</taxon>
        <taxon>Pseudomonadota</taxon>
        <taxon>Alphaproteobacteria</taxon>
        <taxon>Rhodobacterales</taxon>
        <taxon>Paracoccaceae</taxon>
        <taxon>Marivivens group</taxon>
        <taxon>Marivivens</taxon>
    </lineage>
</organism>
<reference evidence="6 7" key="1">
    <citation type="submission" date="2016-12" db="EMBL/GenBank/DDBJ databases">
        <title>The draft genome sequence of HSLHS2.</title>
        <authorList>
            <person name="Hu D."/>
            <person name="Wang L."/>
            <person name="Shao Z."/>
        </authorList>
    </citation>
    <scope>NUCLEOTIDE SEQUENCE [LARGE SCALE GENOMIC DNA]</scope>
    <source>
        <strain evidence="6">MCCC 1A06712</strain>
    </source>
</reference>
<dbReference type="Proteomes" id="UP000194664">
    <property type="component" value="Unassembled WGS sequence"/>
</dbReference>
<keyword evidence="3" id="KW-0238">DNA-binding</keyword>
<dbReference type="OrthoDB" id="9803030at2"/>
<feature type="domain" description="HTH lysR-type" evidence="5">
    <location>
        <begin position="98"/>
        <end position="151"/>
    </location>
</feature>
<dbReference type="GO" id="GO:0003700">
    <property type="term" value="F:DNA-binding transcription factor activity"/>
    <property type="evidence" value="ECO:0007669"/>
    <property type="project" value="InterPro"/>
</dbReference>
<dbReference type="Pfam" id="PF03466">
    <property type="entry name" value="LysR_substrate"/>
    <property type="match status" value="1"/>
</dbReference>
<dbReference type="InterPro" id="IPR036390">
    <property type="entry name" value="WH_DNA-bd_sf"/>
</dbReference>
<dbReference type="EMBL" id="MSPP01000006">
    <property type="protein sequence ID" value="OUD08347.1"/>
    <property type="molecule type" value="Genomic_DNA"/>
</dbReference>
<comment type="similarity">
    <text evidence="1">Belongs to the LysR transcriptional regulatory family.</text>
</comment>
<evidence type="ECO:0000256" key="1">
    <source>
        <dbReference type="ARBA" id="ARBA00009437"/>
    </source>
</evidence>
<feature type="domain" description="HTH lysR-type" evidence="5">
    <location>
        <begin position="5"/>
        <end position="62"/>
    </location>
</feature>
<evidence type="ECO:0000313" key="7">
    <source>
        <dbReference type="Proteomes" id="UP000194664"/>
    </source>
</evidence>
<evidence type="ECO:0000313" key="6">
    <source>
        <dbReference type="EMBL" id="OUD08347.1"/>
    </source>
</evidence>
<dbReference type="Pfam" id="PF00126">
    <property type="entry name" value="HTH_1"/>
    <property type="match status" value="2"/>
</dbReference>
<dbReference type="SUPFAM" id="SSF53850">
    <property type="entry name" value="Periplasmic binding protein-like II"/>
    <property type="match status" value="1"/>
</dbReference>
<evidence type="ECO:0000256" key="3">
    <source>
        <dbReference type="ARBA" id="ARBA00023125"/>
    </source>
</evidence>
<dbReference type="SUPFAM" id="SSF46785">
    <property type="entry name" value="Winged helix' DNA-binding domain"/>
    <property type="match status" value="2"/>
</dbReference>
<evidence type="ECO:0000256" key="4">
    <source>
        <dbReference type="ARBA" id="ARBA00023163"/>
    </source>
</evidence>
<keyword evidence="4" id="KW-0804">Transcription</keyword>
<dbReference type="Gene3D" id="1.10.10.10">
    <property type="entry name" value="Winged helix-like DNA-binding domain superfamily/Winged helix DNA-binding domain"/>
    <property type="match status" value="2"/>
</dbReference>
<keyword evidence="2" id="KW-0805">Transcription regulation</keyword>
<dbReference type="GO" id="GO:0000976">
    <property type="term" value="F:transcription cis-regulatory region binding"/>
    <property type="evidence" value="ECO:0007669"/>
    <property type="project" value="TreeGrafter"/>
</dbReference>
<accession>A0A251WV70</accession>
<comment type="caution">
    <text evidence="6">The sequence shown here is derived from an EMBL/GenBank/DDBJ whole genome shotgun (WGS) entry which is preliminary data.</text>
</comment>
<dbReference type="InterPro" id="IPR005119">
    <property type="entry name" value="LysR_subst-bd"/>
</dbReference>
<dbReference type="InterPro" id="IPR036388">
    <property type="entry name" value="WH-like_DNA-bd_sf"/>
</dbReference>
<dbReference type="AlphaFoldDB" id="A0A251WV70"/>
<sequence length="394" mass="43147">MPISRNLRHLRVFLTVSDVKSLTLASDICSVSQPAVSQTLHKLETEIGGQLFKRTRQGAFPTERGEALAKRVRRAFALLDPVLKTLSPRLPVTATHTQLQALVAVADAENFTLAAKRLGLSQPSIHRAVSQLESECNSTLFERAQQGMLPTKSALALVQATRLAFAEFDQADADLAEFDGRDAGKIVIGALPLSRSAILPKVLAKFREIRPRMAIEINDGPYEDLLTGLRRGAVDVIVGALRTPAPIGDVKQQELFRDYLAFVCAPDHPLAGQSVELSELTDRSWVVPRLGSPSRDQFDAYFKRSDTPRPSSIIESGSVLFMREMLLTADFIACVSGAQAQAEIEKGLLARIHVAGNWPGRAIGLTTRNEWEPTKSQSILLDLLRSATPIENKL</sequence>
<evidence type="ECO:0000256" key="2">
    <source>
        <dbReference type="ARBA" id="ARBA00023015"/>
    </source>
</evidence>
<dbReference type="PRINTS" id="PR00039">
    <property type="entry name" value="HTHLYSR"/>
</dbReference>
<gene>
    <name evidence="6" type="ORF">BVC71_14340</name>
</gene>
<proteinExistence type="inferred from homology"/>
<dbReference type="PROSITE" id="PS50931">
    <property type="entry name" value="HTH_LYSR"/>
    <property type="match status" value="2"/>
</dbReference>